<protein>
    <submittedName>
        <fullName evidence="1">Uncharacterized protein</fullName>
    </submittedName>
</protein>
<name>A0AC60PB77_IXOPE</name>
<evidence type="ECO:0000313" key="2">
    <source>
        <dbReference type="Proteomes" id="UP000805193"/>
    </source>
</evidence>
<comment type="caution">
    <text evidence="1">The sequence shown here is derived from an EMBL/GenBank/DDBJ whole genome shotgun (WGS) entry which is preliminary data.</text>
</comment>
<proteinExistence type="predicted"/>
<accession>A0AC60PB77</accession>
<sequence>MTLTRRKDNVTPSTQRIKTLGDVKVPPDICKSLARGPKFCLEPDVSPQESVTLTKKVVYMAAEVDHPRCISECVDPLQCSRREQQRKKRDGAPKSGPKPDDPGERSGMGNRKGEARHRDTTPDLAFVRNVKGAEWINPLEDLDSDYFVAALTVIAGPGKPKSRRIRITEWDAFRGFLEDFEEEDIENIEKWTEEVRSCAEHTTKNIPEEANVLTADSKLQHM</sequence>
<reference evidence="1 2" key="1">
    <citation type="journal article" date="2020" name="Cell">
        <title>Large-Scale Comparative Analyses of Tick Genomes Elucidate Their Genetic Diversity and Vector Capacities.</title>
        <authorList>
            <consortium name="Tick Genome and Microbiome Consortium (TIGMIC)"/>
            <person name="Jia N."/>
            <person name="Wang J."/>
            <person name="Shi W."/>
            <person name="Du L."/>
            <person name="Sun Y."/>
            <person name="Zhan W."/>
            <person name="Jiang J.F."/>
            <person name="Wang Q."/>
            <person name="Zhang B."/>
            <person name="Ji P."/>
            <person name="Bell-Sakyi L."/>
            <person name="Cui X.M."/>
            <person name="Yuan T.T."/>
            <person name="Jiang B.G."/>
            <person name="Yang W.F."/>
            <person name="Lam T.T."/>
            <person name="Chang Q.C."/>
            <person name="Ding S.J."/>
            <person name="Wang X.J."/>
            <person name="Zhu J.G."/>
            <person name="Ruan X.D."/>
            <person name="Zhao L."/>
            <person name="Wei J.T."/>
            <person name="Ye R.Z."/>
            <person name="Que T.C."/>
            <person name="Du C.H."/>
            <person name="Zhou Y.H."/>
            <person name="Cheng J.X."/>
            <person name="Dai P.F."/>
            <person name="Guo W.B."/>
            <person name="Han X.H."/>
            <person name="Huang E.J."/>
            <person name="Li L.F."/>
            <person name="Wei W."/>
            <person name="Gao Y.C."/>
            <person name="Liu J.Z."/>
            <person name="Shao H.Z."/>
            <person name="Wang X."/>
            <person name="Wang C.C."/>
            <person name="Yang T.C."/>
            <person name="Huo Q.B."/>
            <person name="Li W."/>
            <person name="Chen H.Y."/>
            <person name="Chen S.E."/>
            <person name="Zhou L.G."/>
            <person name="Ni X.B."/>
            <person name="Tian J.H."/>
            <person name="Sheng Y."/>
            <person name="Liu T."/>
            <person name="Pan Y.S."/>
            <person name="Xia L.Y."/>
            <person name="Li J."/>
            <person name="Zhao F."/>
            <person name="Cao W.C."/>
        </authorList>
    </citation>
    <scope>NUCLEOTIDE SEQUENCE [LARGE SCALE GENOMIC DNA]</scope>
    <source>
        <strain evidence="1">Iper-2018</strain>
    </source>
</reference>
<organism evidence="1 2">
    <name type="scientific">Ixodes persulcatus</name>
    <name type="common">Taiga tick</name>
    <dbReference type="NCBI Taxonomy" id="34615"/>
    <lineage>
        <taxon>Eukaryota</taxon>
        <taxon>Metazoa</taxon>
        <taxon>Ecdysozoa</taxon>
        <taxon>Arthropoda</taxon>
        <taxon>Chelicerata</taxon>
        <taxon>Arachnida</taxon>
        <taxon>Acari</taxon>
        <taxon>Parasitiformes</taxon>
        <taxon>Ixodida</taxon>
        <taxon>Ixodoidea</taxon>
        <taxon>Ixodidae</taxon>
        <taxon>Ixodinae</taxon>
        <taxon>Ixodes</taxon>
    </lineage>
</organism>
<dbReference type="Proteomes" id="UP000805193">
    <property type="component" value="Unassembled WGS sequence"/>
</dbReference>
<dbReference type="EMBL" id="JABSTQ010010918">
    <property type="protein sequence ID" value="KAG0416804.1"/>
    <property type="molecule type" value="Genomic_DNA"/>
</dbReference>
<evidence type="ECO:0000313" key="1">
    <source>
        <dbReference type="EMBL" id="KAG0416804.1"/>
    </source>
</evidence>
<keyword evidence="2" id="KW-1185">Reference proteome</keyword>
<gene>
    <name evidence="1" type="ORF">HPB47_006118</name>
</gene>